<dbReference type="PROSITE" id="PS51257">
    <property type="entry name" value="PROKAR_LIPOPROTEIN"/>
    <property type="match status" value="1"/>
</dbReference>
<proteinExistence type="predicted"/>
<evidence type="ECO:0000313" key="3">
    <source>
        <dbReference type="EMBL" id="SUV18251.1"/>
    </source>
</evidence>
<evidence type="ECO:0000313" key="2">
    <source>
        <dbReference type="EMBL" id="AVK95993.1"/>
    </source>
</evidence>
<sequence length="198" mass="23040">MENSKIKLLLLLSLFYVLILSACNQKEESVDKSGENEQEKVETLNQEEKEEVDTSNQDGLVESVEKISKNEEIAEDNHLNTSLTLVLEDVIPRDPSIDDNVYGYELNFILKYINHTDKDIKGFIAETYFYDMFGELVYTLDFKYEWDVIPANGSTNFNTAVDLNQFKDEDMRFYNLPFENMKFKYKIKSIIFTDGTSI</sequence>
<evidence type="ECO:0000313" key="4">
    <source>
        <dbReference type="Proteomes" id="UP000238825"/>
    </source>
</evidence>
<gene>
    <name evidence="2" type="ORF">LS41612_06910</name>
    <name evidence="3" type="ORF">NCTC10338_03374</name>
</gene>
<dbReference type="AlphaFoldDB" id="A0A2S0JXW9"/>
<feature type="compositionally biased region" description="Basic and acidic residues" evidence="1">
    <location>
        <begin position="28"/>
        <end position="42"/>
    </location>
</feature>
<reference evidence="2 4" key="1">
    <citation type="submission" date="2017-03" db="EMBL/GenBank/DDBJ databases">
        <title>The whole genome sequencing and assembly of Lysinibacillus sphaericus DSM 28T strain.</title>
        <authorList>
            <person name="Lee Y.-J."/>
            <person name="Yi H."/>
            <person name="Bahn Y.-S."/>
            <person name="Kim J.F."/>
            <person name="Lee D.-W."/>
        </authorList>
    </citation>
    <scope>NUCLEOTIDE SEQUENCE [LARGE SCALE GENOMIC DNA]</scope>
    <source>
        <strain evidence="2 4">DSM 28</strain>
    </source>
</reference>
<organism evidence="2 4">
    <name type="scientific">Lysinibacillus sphaericus</name>
    <name type="common">Bacillus sphaericus</name>
    <dbReference type="NCBI Taxonomy" id="1421"/>
    <lineage>
        <taxon>Bacteria</taxon>
        <taxon>Bacillati</taxon>
        <taxon>Bacillota</taxon>
        <taxon>Bacilli</taxon>
        <taxon>Bacillales</taxon>
        <taxon>Bacillaceae</taxon>
        <taxon>Lysinibacillus</taxon>
    </lineage>
</organism>
<dbReference type="EMBL" id="CP019980">
    <property type="protein sequence ID" value="AVK95993.1"/>
    <property type="molecule type" value="Genomic_DNA"/>
</dbReference>
<evidence type="ECO:0000313" key="5">
    <source>
        <dbReference type="Proteomes" id="UP000255295"/>
    </source>
</evidence>
<protein>
    <submittedName>
        <fullName evidence="2">Uncharacterized protein</fullName>
    </submittedName>
</protein>
<reference evidence="3 5" key="2">
    <citation type="submission" date="2018-06" db="EMBL/GenBank/DDBJ databases">
        <authorList>
            <consortium name="Pathogen Informatics"/>
            <person name="Doyle S."/>
        </authorList>
    </citation>
    <scope>NUCLEOTIDE SEQUENCE [LARGE SCALE GENOMIC DNA]</scope>
    <source>
        <strain evidence="3 5">NCTC10338</strain>
    </source>
</reference>
<evidence type="ECO:0000256" key="1">
    <source>
        <dbReference type="SAM" id="MobiDB-lite"/>
    </source>
</evidence>
<dbReference type="Proteomes" id="UP000238825">
    <property type="component" value="Chromosome"/>
</dbReference>
<accession>A0A2S0JXW9</accession>
<dbReference type="EMBL" id="UFSZ01000001">
    <property type="protein sequence ID" value="SUV18251.1"/>
    <property type="molecule type" value="Genomic_DNA"/>
</dbReference>
<dbReference type="RefSeq" id="WP_024363248.1">
    <property type="nucleotide sequence ID" value="NZ_BJNS01000036.1"/>
</dbReference>
<dbReference type="Proteomes" id="UP000255295">
    <property type="component" value="Unassembled WGS sequence"/>
</dbReference>
<dbReference type="GeneID" id="48275928"/>
<name>A0A2S0JXW9_LYSSH</name>
<feature type="region of interest" description="Disordered" evidence="1">
    <location>
        <begin position="28"/>
        <end position="58"/>
    </location>
</feature>